<keyword evidence="4" id="KW-0663">Pyridoxal phosphate</keyword>
<dbReference type="PANTHER" id="PTHR42743:SF2">
    <property type="entry name" value="AMINODEOXYCHORISMATE LYASE"/>
    <property type="match status" value="1"/>
</dbReference>
<dbReference type="GO" id="GO:0030170">
    <property type="term" value="F:pyridoxal phosphate binding"/>
    <property type="evidence" value="ECO:0007669"/>
    <property type="project" value="InterPro"/>
</dbReference>
<dbReference type="Gene3D" id="3.20.10.10">
    <property type="entry name" value="D-amino Acid Aminotransferase, subunit A, domain 2"/>
    <property type="match status" value="1"/>
</dbReference>
<dbReference type="GO" id="GO:0008696">
    <property type="term" value="F:4-amino-4-deoxychorismate lyase activity"/>
    <property type="evidence" value="ECO:0007669"/>
    <property type="project" value="UniProtKB-UniRule"/>
</dbReference>
<organism evidence="11 12">
    <name type="scientific">Marinobacter nanhaiticus D15-8W</name>
    <dbReference type="NCBI Taxonomy" id="626887"/>
    <lineage>
        <taxon>Bacteria</taxon>
        <taxon>Pseudomonadati</taxon>
        <taxon>Pseudomonadota</taxon>
        <taxon>Gammaproteobacteria</taxon>
        <taxon>Pseudomonadales</taxon>
        <taxon>Marinobacteraceae</taxon>
        <taxon>Marinobacter</taxon>
    </lineage>
</organism>
<dbReference type="eggNOG" id="COG0115">
    <property type="taxonomic scope" value="Bacteria"/>
</dbReference>
<keyword evidence="6 11" id="KW-0456">Lyase</keyword>
<dbReference type="GO" id="GO:0005829">
    <property type="term" value="C:cytosol"/>
    <property type="evidence" value="ECO:0007669"/>
    <property type="project" value="TreeGrafter"/>
</dbReference>
<comment type="pathway">
    <text evidence="7">Cofactor biosynthesis; tetrahydrofolate biosynthesis; 4-aminobenzoate from chorismate: step 2/2.</text>
</comment>
<comment type="similarity">
    <text evidence="2">Belongs to the class-IV pyridoxal-phosphate-dependent aminotransferase family.</text>
</comment>
<dbReference type="InterPro" id="IPR043132">
    <property type="entry name" value="BCAT-like_C"/>
</dbReference>
<evidence type="ECO:0000313" key="12">
    <source>
        <dbReference type="Proteomes" id="UP000013165"/>
    </source>
</evidence>
<dbReference type="InterPro" id="IPR001544">
    <property type="entry name" value="Aminotrans_IV"/>
</dbReference>
<dbReference type="HOGENOM" id="CLU_020844_2_1_6"/>
<comment type="subunit">
    <text evidence="3">Homodimer.</text>
</comment>
<dbReference type="OrthoDB" id="9805628at2"/>
<dbReference type="InterPro" id="IPR017824">
    <property type="entry name" value="Aminodeoxychorismate_lyase_IV"/>
</dbReference>
<evidence type="ECO:0000256" key="5">
    <source>
        <dbReference type="ARBA" id="ARBA00022909"/>
    </source>
</evidence>
<dbReference type="Proteomes" id="UP000013165">
    <property type="component" value="Unassembled WGS sequence"/>
</dbReference>
<accession>N6W0H4</accession>
<dbReference type="EC" id="4.1.3.38" evidence="8 10"/>
<dbReference type="PANTHER" id="PTHR42743">
    <property type="entry name" value="AMINO-ACID AMINOTRANSFERASE"/>
    <property type="match status" value="1"/>
</dbReference>
<evidence type="ECO:0000313" key="11">
    <source>
        <dbReference type="EMBL" id="ENO13614.1"/>
    </source>
</evidence>
<gene>
    <name evidence="11" type="primary">pabC</name>
    <name evidence="11" type="ORF">J057_19500</name>
</gene>
<dbReference type="Gene3D" id="3.30.470.10">
    <property type="match status" value="1"/>
</dbReference>
<comment type="caution">
    <text evidence="11">The sequence shown here is derived from an EMBL/GenBank/DDBJ whole genome shotgun (WGS) entry which is preliminary data.</text>
</comment>
<sequence length="270" mass="29559">MVECIWADQQSLPADDRGLAYGDGLFETIRVHSDQPTLFDYHVRRLFQGAERLSISLAFDDIVDTIQAAVERYGNADDWILKIILTRGTGGRGYRPDPASRPRMIASRHVLPPVPQAGIAVSTSECVLTVDPLLAGLKTLNRLPQVLASQSMPDWAYEALMTSGHGDYLEGTKTNLFARLDDRWVTPPVEQLAVAGVARQAVIDYLDSAGEPIDYRAITPDDLRHTDFQGLAITNSIFGAIPVAEIDGLRLPTGPCLAKIRSFLAEALGF</sequence>
<dbReference type="AlphaFoldDB" id="N6W0H4"/>
<dbReference type="RefSeq" id="WP_004581835.1">
    <property type="nucleotide sequence ID" value="NZ_AP028878.1"/>
</dbReference>
<dbReference type="STRING" id="626887.J057_19500"/>
<dbReference type="Pfam" id="PF01063">
    <property type="entry name" value="Aminotran_4"/>
    <property type="match status" value="1"/>
</dbReference>
<evidence type="ECO:0000256" key="3">
    <source>
        <dbReference type="ARBA" id="ARBA00011738"/>
    </source>
</evidence>
<comment type="catalytic activity">
    <reaction evidence="9">
        <text>4-amino-4-deoxychorismate = 4-aminobenzoate + pyruvate + H(+)</text>
        <dbReference type="Rhea" id="RHEA:16201"/>
        <dbReference type="ChEBI" id="CHEBI:15361"/>
        <dbReference type="ChEBI" id="CHEBI:15378"/>
        <dbReference type="ChEBI" id="CHEBI:17836"/>
        <dbReference type="ChEBI" id="CHEBI:58406"/>
        <dbReference type="EC" id="4.1.3.38"/>
    </reaction>
</comment>
<dbReference type="NCBIfam" id="TIGR03461">
    <property type="entry name" value="pabC_Proteo"/>
    <property type="match status" value="1"/>
</dbReference>
<evidence type="ECO:0000256" key="7">
    <source>
        <dbReference type="ARBA" id="ARBA00035633"/>
    </source>
</evidence>
<evidence type="ECO:0000256" key="9">
    <source>
        <dbReference type="ARBA" id="ARBA00049529"/>
    </source>
</evidence>
<dbReference type="EMBL" id="APLQ01000014">
    <property type="protein sequence ID" value="ENO13614.1"/>
    <property type="molecule type" value="Genomic_DNA"/>
</dbReference>
<dbReference type="GO" id="GO:0008153">
    <property type="term" value="P:4-aminobenzoate biosynthetic process"/>
    <property type="evidence" value="ECO:0007669"/>
    <property type="project" value="UniProtKB-UniRule"/>
</dbReference>
<dbReference type="InterPro" id="IPR043131">
    <property type="entry name" value="BCAT-like_N"/>
</dbReference>
<name>N6W0H4_9GAMM</name>
<evidence type="ECO:0000256" key="2">
    <source>
        <dbReference type="ARBA" id="ARBA00009320"/>
    </source>
</evidence>
<evidence type="ECO:0000256" key="4">
    <source>
        <dbReference type="ARBA" id="ARBA00022898"/>
    </source>
</evidence>
<evidence type="ECO:0000256" key="6">
    <source>
        <dbReference type="ARBA" id="ARBA00023239"/>
    </source>
</evidence>
<dbReference type="SUPFAM" id="SSF56752">
    <property type="entry name" value="D-aminoacid aminotransferase-like PLP-dependent enzymes"/>
    <property type="match status" value="1"/>
</dbReference>
<comment type="cofactor">
    <cofactor evidence="1">
        <name>pyridoxal 5'-phosphate</name>
        <dbReference type="ChEBI" id="CHEBI:597326"/>
    </cofactor>
</comment>
<protein>
    <recommendedName>
        <fullName evidence="8 10">Aminodeoxychorismate lyase</fullName>
        <ecNumber evidence="8 10">4.1.3.38</ecNumber>
    </recommendedName>
</protein>
<keyword evidence="12" id="KW-1185">Reference proteome</keyword>
<evidence type="ECO:0000256" key="10">
    <source>
        <dbReference type="NCBIfam" id="TIGR03461"/>
    </source>
</evidence>
<proteinExistence type="inferred from homology"/>
<dbReference type="GO" id="GO:0046656">
    <property type="term" value="P:folic acid biosynthetic process"/>
    <property type="evidence" value="ECO:0007669"/>
    <property type="project" value="UniProtKB-KW"/>
</dbReference>
<reference evidence="11 12" key="1">
    <citation type="journal article" date="2013" name="Genome Announc.">
        <title>Genome Sequence of the Polycyclic Aromatic Hydrocarbon-Degrading Bacterium Strain Marinobacter nanhaiticus D15-8WT.</title>
        <authorList>
            <person name="Cui Z."/>
            <person name="Gao W."/>
            <person name="Li Q."/>
            <person name="Xu G."/>
            <person name="Zheng L."/>
        </authorList>
    </citation>
    <scope>NUCLEOTIDE SEQUENCE [LARGE SCALE GENOMIC DNA]</scope>
    <source>
        <strain evidence="11 12">D15-8W</strain>
    </source>
</reference>
<evidence type="ECO:0000256" key="8">
    <source>
        <dbReference type="ARBA" id="ARBA00035676"/>
    </source>
</evidence>
<dbReference type="InterPro" id="IPR050571">
    <property type="entry name" value="Class-IV_PLP-Dep_Aminotrnsfr"/>
</dbReference>
<dbReference type="InterPro" id="IPR036038">
    <property type="entry name" value="Aminotransferase-like"/>
</dbReference>
<evidence type="ECO:0000256" key="1">
    <source>
        <dbReference type="ARBA" id="ARBA00001933"/>
    </source>
</evidence>
<dbReference type="PATRIC" id="fig|626887.3.peg.3897"/>
<keyword evidence="5" id="KW-0289">Folate biosynthesis</keyword>